<dbReference type="InterPro" id="IPR003930">
    <property type="entry name" value="K_chnl_Ca-activ_BK_bsu"/>
</dbReference>
<dbReference type="GO" id="GO:0015269">
    <property type="term" value="F:calcium-activated potassium channel activity"/>
    <property type="evidence" value="ECO:0007669"/>
    <property type="project" value="InterPro"/>
</dbReference>
<keyword evidence="5" id="KW-0406">Ion transport</keyword>
<evidence type="ECO:0000256" key="4">
    <source>
        <dbReference type="ARBA" id="ARBA00022989"/>
    </source>
</evidence>
<dbReference type="OrthoDB" id="5962477at2759"/>
<evidence type="ECO:0000256" key="3">
    <source>
        <dbReference type="ARBA" id="ARBA00022692"/>
    </source>
</evidence>
<dbReference type="GeneID" id="103175778"/>
<organism evidence="11 12">
    <name type="scientific">Callorhinchus milii</name>
    <name type="common">Ghost shark</name>
    <dbReference type="NCBI Taxonomy" id="7868"/>
    <lineage>
        <taxon>Eukaryota</taxon>
        <taxon>Metazoa</taxon>
        <taxon>Chordata</taxon>
        <taxon>Craniata</taxon>
        <taxon>Vertebrata</taxon>
        <taxon>Chondrichthyes</taxon>
        <taxon>Holocephali</taxon>
        <taxon>Chimaeriformes</taxon>
        <taxon>Callorhinchidae</taxon>
        <taxon>Callorhinchus</taxon>
    </lineage>
</organism>
<keyword evidence="4 10" id="KW-1133">Transmembrane helix</keyword>
<dbReference type="GeneTree" id="ENSGT00950000183039"/>
<keyword evidence="7" id="KW-0325">Glycoprotein</keyword>
<dbReference type="InterPro" id="IPR037096">
    <property type="entry name" value="KCNMB2_ball/chain_dom_sf"/>
</dbReference>
<keyword evidence="12" id="KW-1185">Reference proteome</keyword>
<gene>
    <name evidence="11" type="primary">s100p</name>
</gene>
<evidence type="ECO:0000256" key="10">
    <source>
        <dbReference type="SAM" id="Phobius"/>
    </source>
</evidence>
<reference evidence="12" key="1">
    <citation type="journal article" date="2006" name="Science">
        <title>Ancient noncoding elements conserved in the human genome.</title>
        <authorList>
            <person name="Venkatesh B."/>
            <person name="Kirkness E.F."/>
            <person name="Loh Y.H."/>
            <person name="Halpern A.L."/>
            <person name="Lee A.P."/>
            <person name="Johnson J."/>
            <person name="Dandona N."/>
            <person name="Viswanathan L.D."/>
            <person name="Tay A."/>
            <person name="Venter J.C."/>
            <person name="Strausberg R.L."/>
            <person name="Brenner S."/>
        </authorList>
    </citation>
    <scope>NUCLEOTIDE SEQUENCE [LARGE SCALE GENOMIC DNA]</scope>
</reference>
<comment type="subcellular location">
    <subcellularLocation>
        <location evidence="1">Membrane</location>
        <topology evidence="1">Multi-pass membrane protein</topology>
    </subcellularLocation>
</comment>
<evidence type="ECO:0000256" key="1">
    <source>
        <dbReference type="ARBA" id="ARBA00004141"/>
    </source>
</evidence>
<dbReference type="PRINTS" id="PR01450">
    <property type="entry name" value="BKCHANNELB"/>
</dbReference>
<dbReference type="STRING" id="7868.ENSCMIP00000004022"/>
<evidence type="ECO:0000256" key="7">
    <source>
        <dbReference type="ARBA" id="ARBA00023180"/>
    </source>
</evidence>
<dbReference type="AlphaFoldDB" id="A0A4W3GLQ6"/>
<evidence type="ECO:0000313" key="11">
    <source>
        <dbReference type="Ensembl" id="ENSCMIP00000004022.1"/>
    </source>
</evidence>
<evidence type="ECO:0000313" key="12">
    <source>
        <dbReference type="Proteomes" id="UP000314986"/>
    </source>
</evidence>
<dbReference type="GO" id="GO:0005513">
    <property type="term" value="P:detection of calcium ion"/>
    <property type="evidence" value="ECO:0007669"/>
    <property type="project" value="TreeGrafter"/>
</dbReference>
<accession>A0A4W3GLQ6</accession>
<protein>
    <submittedName>
        <fullName evidence="11">Potassium large conductance calcium-activated channel, subfamily M, beta member 2a</fullName>
    </submittedName>
</protein>
<reference evidence="11" key="5">
    <citation type="submission" date="2025-09" db="UniProtKB">
        <authorList>
            <consortium name="Ensembl"/>
        </authorList>
    </citation>
    <scope>IDENTIFICATION</scope>
</reference>
<feature type="region of interest" description="Disordered" evidence="9">
    <location>
        <begin position="1"/>
        <end position="24"/>
    </location>
</feature>
<evidence type="ECO:0000256" key="9">
    <source>
        <dbReference type="SAM" id="MobiDB-lite"/>
    </source>
</evidence>
<evidence type="ECO:0000256" key="8">
    <source>
        <dbReference type="ARBA" id="ARBA00023303"/>
    </source>
</evidence>
<dbReference type="PANTHER" id="PTHR10258">
    <property type="entry name" value="CALCIUM-ACTIVATED POTASSIUM CHANNEL SUBUNIT BETA"/>
    <property type="match status" value="1"/>
</dbReference>
<reference evidence="12" key="3">
    <citation type="journal article" date="2014" name="Nature">
        <title>Elephant shark genome provides unique insights into gnathostome evolution.</title>
        <authorList>
            <consortium name="International Elephant Shark Genome Sequencing Consortium"/>
            <person name="Venkatesh B."/>
            <person name="Lee A.P."/>
            <person name="Ravi V."/>
            <person name="Maurya A.K."/>
            <person name="Lian M.M."/>
            <person name="Swann J.B."/>
            <person name="Ohta Y."/>
            <person name="Flajnik M.F."/>
            <person name="Sutoh Y."/>
            <person name="Kasahara M."/>
            <person name="Hoon S."/>
            <person name="Gangu V."/>
            <person name="Roy S.W."/>
            <person name="Irimia M."/>
            <person name="Korzh V."/>
            <person name="Kondrychyn I."/>
            <person name="Lim Z.W."/>
            <person name="Tay B.H."/>
            <person name="Tohari S."/>
            <person name="Kong K.W."/>
            <person name="Ho S."/>
            <person name="Lorente-Galdos B."/>
            <person name="Quilez J."/>
            <person name="Marques-Bonet T."/>
            <person name="Raney B.J."/>
            <person name="Ingham P.W."/>
            <person name="Tay A."/>
            <person name="Hillier L.W."/>
            <person name="Minx P."/>
            <person name="Boehm T."/>
            <person name="Wilson R.K."/>
            <person name="Brenner S."/>
            <person name="Warren W.C."/>
        </authorList>
    </citation>
    <scope>NUCLEOTIDE SEQUENCE [LARGE SCALE GENOMIC DNA]</scope>
</reference>
<dbReference type="Ensembl" id="ENSCMIT00000004174.1">
    <property type="protein sequence ID" value="ENSCMIP00000004022.1"/>
    <property type="gene ID" value="ENSCMIG00000002407.1"/>
</dbReference>
<dbReference type="GO" id="GO:0015459">
    <property type="term" value="F:potassium channel regulator activity"/>
    <property type="evidence" value="ECO:0007669"/>
    <property type="project" value="TreeGrafter"/>
</dbReference>
<dbReference type="KEGG" id="cmk:103175778"/>
<dbReference type="Pfam" id="PF03185">
    <property type="entry name" value="CaKB"/>
    <property type="match status" value="1"/>
</dbReference>
<feature type="transmembrane region" description="Helical" evidence="10">
    <location>
        <begin position="262"/>
        <end position="284"/>
    </location>
</feature>
<dbReference type="Proteomes" id="UP000314986">
    <property type="component" value="Unassembled WGS sequence"/>
</dbReference>
<evidence type="ECO:0000256" key="2">
    <source>
        <dbReference type="ARBA" id="ARBA00022448"/>
    </source>
</evidence>
<dbReference type="PANTHER" id="PTHR10258:SF5">
    <property type="entry name" value="CALCIUM-ACTIVATED POTASSIUM CHANNEL SUBUNIT BETA-2"/>
    <property type="match status" value="1"/>
</dbReference>
<sequence>MEENTRLVTSEAAKPKPKTNDTMPRNEVLLSLNDSLPKLGALHPTVHSFSPARQGTRSGSGLRMFLWATPRASSQSTEHQGRSFYKKLRAYDILDKRKTDTALKAGEDRAMFLGLGMMVCSVMMCFLLGITMIQSPKESAWKEKSQCVVLEANITDRRSCTYSCGEDCHQTSDYPCLQVYVNLLSSGQRVLLHHTEETVLSKIECFYVPKCKKNSSDSEILITAIRDNFTKFQVSSLPFPCYYDPDGRQKNVLLTRLKGPNAVFHTLFWPLCLFVGGTLIVVMVKLTQYLSLLNEQFTKNNK</sequence>
<reference evidence="12" key="2">
    <citation type="journal article" date="2007" name="PLoS Biol.">
        <title>Survey sequencing and comparative analysis of the elephant shark (Callorhinchus milii) genome.</title>
        <authorList>
            <person name="Venkatesh B."/>
            <person name="Kirkness E.F."/>
            <person name="Loh Y.H."/>
            <person name="Halpern A.L."/>
            <person name="Lee A.P."/>
            <person name="Johnson J."/>
            <person name="Dandona N."/>
            <person name="Viswanathan L.D."/>
            <person name="Tay A."/>
            <person name="Venter J.C."/>
            <person name="Strausberg R.L."/>
            <person name="Brenner S."/>
        </authorList>
    </citation>
    <scope>NUCLEOTIDE SEQUENCE [LARGE SCALE GENOMIC DNA]</scope>
</reference>
<dbReference type="CTD" id="6286"/>
<evidence type="ECO:0000256" key="5">
    <source>
        <dbReference type="ARBA" id="ARBA00023065"/>
    </source>
</evidence>
<keyword evidence="2" id="KW-0813">Transport</keyword>
<feature type="transmembrane region" description="Helical" evidence="10">
    <location>
        <begin position="112"/>
        <end position="133"/>
    </location>
</feature>
<reference evidence="11" key="4">
    <citation type="submission" date="2025-08" db="UniProtKB">
        <authorList>
            <consortium name="Ensembl"/>
        </authorList>
    </citation>
    <scope>IDENTIFICATION</scope>
</reference>
<name>A0A4W3GLQ6_CALMI</name>
<keyword evidence="8" id="KW-0407">Ion channel</keyword>
<dbReference type="InParanoid" id="A0A4W3GLQ6"/>
<dbReference type="GO" id="GO:0008076">
    <property type="term" value="C:voltage-gated potassium channel complex"/>
    <property type="evidence" value="ECO:0007669"/>
    <property type="project" value="TreeGrafter"/>
</dbReference>
<dbReference type="Gene3D" id="4.10.81.20">
    <property type="entry name" value="KCNMB2, ball/chain domain"/>
    <property type="match status" value="1"/>
</dbReference>
<evidence type="ECO:0000256" key="6">
    <source>
        <dbReference type="ARBA" id="ARBA00023136"/>
    </source>
</evidence>
<keyword evidence="3 10" id="KW-0812">Transmembrane</keyword>
<proteinExistence type="predicted"/>
<keyword evidence="6 10" id="KW-0472">Membrane</keyword>
<dbReference type="OMA" id="ACYSDPE"/>